<evidence type="ECO:0000313" key="11">
    <source>
        <dbReference type="EMBL" id="KAK6759278.1"/>
    </source>
</evidence>
<dbReference type="CDD" id="cd00054">
    <property type="entry name" value="EGF_CA"/>
    <property type="match status" value="12"/>
</dbReference>
<feature type="disulfide bond" evidence="6">
    <location>
        <begin position="1465"/>
        <end position="1475"/>
    </location>
</feature>
<feature type="disulfide bond" evidence="6">
    <location>
        <begin position="1602"/>
        <end position="1611"/>
    </location>
</feature>
<protein>
    <recommendedName>
        <fullName evidence="13">EGF-like domain protein</fullName>
    </recommendedName>
</protein>
<evidence type="ECO:0000259" key="10">
    <source>
        <dbReference type="PROSITE" id="PS50026"/>
    </source>
</evidence>
<dbReference type="InterPro" id="IPR001881">
    <property type="entry name" value="EGF-like_Ca-bd_dom"/>
</dbReference>
<feature type="disulfide bond" evidence="6">
    <location>
        <begin position="1353"/>
        <end position="1363"/>
    </location>
</feature>
<feature type="domain" description="EGF-like" evidence="10">
    <location>
        <begin position="311"/>
        <end position="349"/>
    </location>
</feature>
<dbReference type="Pfam" id="PF00008">
    <property type="entry name" value="EGF"/>
    <property type="match status" value="12"/>
</dbReference>
<dbReference type="InterPro" id="IPR000742">
    <property type="entry name" value="EGF"/>
</dbReference>
<feature type="disulfide bond" evidence="6">
    <location>
        <begin position="1374"/>
        <end position="1383"/>
    </location>
</feature>
<dbReference type="PROSITE" id="PS50025">
    <property type="entry name" value="LAM_G_DOMAIN"/>
    <property type="match status" value="3"/>
</dbReference>
<feature type="chain" id="PRO_5047285358" description="EGF-like domain protein" evidence="8">
    <location>
        <begin position="18"/>
        <end position="1739"/>
    </location>
</feature>
<proteinExistence type="predicted"/>
<feature type="domain" description="EGF-like" evidence="10">
    <location>
        <begin position="356"/>
        <end position="392"/>
    </location>
</feature>
<dbReference type="PROSITE" id="PS00010">
    <property type="entry name" value="ASX_HYDROXYL"/>
    <property type="match status" value="7"/>
</dbReference>
<keyword evidence="7" id="KW-1133">Transmembrane helix</keyword>
<feature type="domain" description="EGF-like" evidence="10">
    <location>
        <begin position="1461"/>
        <end position="1497"/>
    </location>
</feature>
<feature type="disulfide bond" evidence="6">
    <location>
        <begin position="1655"/>
        <end position="1664"/>
    </location>
</feature>
<dbReference type="Gene3D" id="2.10.25.10">
    <property type="entry name" value="Laminin"/>
    <property type="match status" value="22"/>
</dbReference>
<feature type="transmembrane region" description="Helical" evidence="7">
    <location>
        <begin position="1678"/>
        <end position="1702"/>
    </location>
</feature>
<feature type="domain" description="Laminin G" evidence="9">
    <location>
        <begin position="779"/>
        <end position="973"/>
    </location>
</feature>
<feature type="domain" description="EGF-like" evidence="10">
    <location>
        <begin position="969"/>
        <end position="1005"/>
    </location>
</feature>
<reference evidence="11 12" key="1">
    <citation type="submission" date="2023-08" db="EMBL/GenBank/DDBJ databases">
        <title>A Necator americanus chromosomal reference genome.</title>
        <authorList>
            <person name="Ilik V."/>
            <person name="Petrzelkova K.J."/>
            <person name="Pardy F."/>
            <person name="Fuh T."/>
            <person name="Niatou-Singa F.S."/>
            <person name="Gouil Q."/>
            <person name="Baker L."/>
            <person name="Ritchie M.E."/>
            <person name="Jex A.R."/>
            <person name="Gazzola D."/>
            <person name="Li H."/>
            <person name="Toshio Fujiwara R."/>
            <person name="Zhan B."/>
            <person name="Aroian R.V."/>
            <person name="Pafco B."/>
            <person name="Schwarz E.M."/>
        </authorList>
    </citation>
    <scope>NUCLEOTIDE SEQUENCE [LARGE SCALE GENOMIC DNA]</scope>
    <source>
        <strain evidence="11 12">Aroian</strain>
        <tissue evidence="11">Whole animal</tissue>
    </source>
</reference>
<dbReference type="SUPFAM" id="SSF57184">
    <property type="entry name" value="Growth factor receptor domain"/>
    <property type="match status" value="2"/>
</dbReference>
<feature type="disulfide bond" evidence="6">
    <location>
        <begin position="1525"/>
        <end position="1534"/>
    </location>
</feature>
<feature type="domain" description="Laminin G" evidence="9">
    <location>
        <begin position="1031"/>
        <end position="1195"/>
    </location>
</feature>
<dbReference type="PANTHER" id="PTHR45836:SF23">
    <property type="entry name" value="NEUROGENIC LOCUS NOTCH HOMOLOG PROTEIN 1"/>
    <property type="match status" value="1"/>
</dbReference>
<dbReference type="EMBL" id="JAVFWL010000006">
    <property type="protein sequence ID" value="KAK6759278.1"/>
    <property type="molecule type" value="Genomic_DNA"/>
</dbReference>
<feature type="domain" description="EGF-like" evidence="10">
    <location>
        <begin position="1349"/>
        <end position="1384"/>
    </location>
</feature>
<gene>
    <name evidence="11" type="primary">Necator_chrX.g21253</name>
    <name evidence="11" type="ORF">RB195_021092</name>
</gene>
<feature type="disulfide bond" evidence="6">
    <location>
        <begin position="426"/>
        <end position="435"/>
    </location>
</feature>
<feature type="domain" description="EGF-like" evidence="10">
    <location>
        <begin position="1424"/>
        <end position="1460"/>
    </location>
</feature>
<dbReference type="Proteomes" id="UP001303046">
    <property type="component" value="Unassembled WGS sequence"/>
</dbReference>
<feature type="disulfide bond" evidence="6">
    <location>
        <begin position="1239"/>
        <end position="1249"/>
    </location>
</feature>
<feature type="domain" description="EGF-like" evidence="10">
    <location>
        <begin position="1386"/>
        <end position="1422"/>
    </location>
</feature>
<dbReference type="InterPro" id="IPR018097">
    <property type="entry name" value="EGF_Ca-bd_CS"/>
</dbReference>
<feature type="domain" description="EGF-like" evidence="10">
    <location>
        <begin position="396"/>
        <end position="436"/>
    </location>
</feature>
<feature type="domain" description="EGF-like" evidence="10">
    <location>
        <begin position="274"/>
        <end position="310"/>
    </location>
</feature>
<feature type="domain" description="EGF-like" evidence="10">
    <location>
        <begin position="737"/>
        <end position="773"/>
    </location>
</feature>
<dbReference type="SMART" id="SM00181">
    <property type="entry name" value="EGF"/>
    <property type="match status" value="26"/>
</dbReference>
<dbReference type="Pfam" id="PF07645">
    <property type="entry name" value="EGF_CA"/>
    <property type="match status" value="1"/>
</dbReference>
<feature type="domain" description="EGF-like" evidence="10">
    <location>
        <begin position="1499"/>
        <end position="1535"/>
    </location>
</feature>
<feature type="domain" description="Laminin G" evidence="9">
    <location>
        <begin position="569"/>
        <end position="735"/>
    </location>
</feature>
<feature type="disulfide bond" evidence="6">
    <location>
        <begin position="148"/>
        <end position="157"/>
    </location>
</feature>
<feature type="disulfide bond" evidence="6">
    <location>
        <begin position="556"/>
        <end position="565"/>
    </location>
</feature>
<dbReference type="SUPFAM" id="SSF49899">
    <property type="entry name" value="Concanavalin A-like lectins/glucanases"/>
    <property type="match status" value="3"/>
</dbReference>
<feature type="disulfide bond" evidence="6">
    <location>
        <begin position="514"/>
        <end position="523"/>
    </location>
</feature>
<dbReference type="InterPro" id="IPR051355">
    <property type="entry name" value="Notch/Slit_guidance"/>
</dbReference>
<accession>A0ABR1E9R0</accession>
<dbReference type="SUPFAM" id="SSF57196">
    <property type="entry name" value="EGF/Laminin"/>
    <property type="match status" value="13"/>
</dbReference>
<dbReference type="Pfam" id="PF02210">
    <property type="entry name" value="Laminin_G_2"/>
    <property type="match status" value="1"/>
</dbReference>
<evidence type="ECO:0000256" key="5">
    <source>
        <dbReference type="ARBA" id="ARBA00023180"/>
    </source>
</evidence>
<dbReference type="InterPro" id="IPR009030">
    <property type="entry name" value="Growth_fac_rcpt_cys_sf"/>
</dbReference>
<evidence type="ECO:0000256" key="4">
    <source>
        <dbReference type="ARBA" id="ARBA00023157"/>
    </source>
</evidence>
<evidence type="ECO:0000256" key="8">
    <source>
        <dbReference type="SAM" id="SignalP"/>
    </source>
</evidence>
<evidence type="ECO:0000259" key="9">
    <source>
        <dbReference type="PROSITE" id="PS50025"/>
    </source>
</evidence>
<dbReference type="Pfam" id="PF12661">
    <property type="entry name" value="hEGF"/>
    <property type="match status" value="2"/>
</dbReference>
<keyword evidence="3" id="KW-0677">Repeat</keyword>
<comment type="caution">
    <text evidence="6">Lacks conserved residue(s) required for the propagation of feature annotation.</text>
</comment>
<name>A0ABR1E9R0_NECAM</name>
<dbReference type="SMART" id="SM00179">
    <property type="entry name" value="EGF_CA"/>
    <property type="match status" value="18"/>
</dbReference>
<evidence type="ECO:0000313" key="12">
    <source>
        <dbReference type="Proteomes" id="UP001303046"/>
    </source>
</evidence>
<feature type="domain" description="EGF-like" evidence="10">
    <location>
        <begin position="1537"/>
        <end position="1574"/>
    </location>
</feature>
<feature type="disulfide bond" evidence="6">
    <location>
        <begin position="1487"/>
        <end position="1496"/>
    </location>
</feature>
<feature type="disulfide bond" evidence="6">
    <location>
        <begin position="1260"/>
        <end position="1269"/>
    </location>
</feature>
<comment type="caution">
    <text evidence="11">The sequence shown here is derived from an EMBL/GenBank/DDBJ whole genome shotgun (WGS) entry which is preliminary data.</text>
</comment>
<dbReference type="InterPro" id="IPR049883">
    <property type="entry name" value="NOTCH1_EGF-like"/>
</dbReference>
<feature type="domain" description="EGF-like" evidence="10">
    <location>
        <begin position="198"/>
        <end position="234"/>
    </location>
</feature>
<feature type="disulfide bond" evidence="6">
    <location>
        <begin position="300"/>
        <end position="309"/>
    </location>
</feature>
<dbReference type="InterPro" id="IPR013032">
    <property type="entry name" value="EGF-like_CS"/>
</dbReference>
<feature type="disulfide bond" evidence="6">
    <location>
        <begin position="382"/>
        <end position="391"/>
    </location>
</feature>
<feature type="disulfide bond" evidence="6">
    <location>
        <begin position="46"/>
        <end position="55"/>
    </location>
</feature>
<dbReference type="PROSITE" id="PS01186">
    <property type="entry name" value="EGF_2"/>
    <property type="match status" value="19"/>
</dbReference>
<feature type="disulfide bond" evidence="6">
    <location>
        <begin position="1412"/>
        <end position="1421"/>
    </location>
</feature>
<feature type="disulfide bond" evidence="6">
    <location>
        <begin position="1337"/>
        <end position="1346"/>
    </location>
</feature>
<feature type="domain" description="EGF-like" evidence="10">
    <location>
        <begin position="1625"/>
        <end position="1665"/>
    </location>
</feature>
<keyword evidence="12" id="KW-1185">Reference proteome</keyword>
<evidence type="ECO:0000256" key="2">
    <source>
        <dbReference type="ARBA" id="ARBA00022729"/>
    </source>
</evidence>
<dbReference type="CDD" id="cd00110">
    <property type="entry name" value="LamG"/>
    <property type="match status" value="3"/>
</dbReference>
<feature type="disulfide bond" evidence="6">
    <location>
        <begin position="339"/>
        <end position="348"/>
    </location>
</feature>
<feature type="disulfide bond" evidence="6">
    <location>
        <begin position="1223"/>
        <end position="1232"/>
    </location>
</feature>
<feature type="domain" description="EGF-like" evidence="10">
    <location>
        <begin position="1311"/>
        <end position="1347"/>
    </location>
</feature>
<feature type="signal peptide" evidence="8">
    <location>
        <begin position="1"/>
        <end position="17"/>
    </location>
</feature>
<feature type="disulfide bond" evidence="6">
    <location>
        <begin position="763"/>
        <end position="772"/>
    </location>
</feature>
<feature type="disulfide bond" evidence="6">
    <location>
        <begin position="1298"/>
        <end position="1307"/>
    </location>
</feature>
<feature type="domain" description="EGF-like" evidence="10">
    <location>
        <begin position="526"/>
        <end position="566"/>
    </location>
</feature>
<feature type="domain" description="EGF-like" evidence="10">
    <location>
        <begin position="1197"/>
        <end position="1233"/>
    </location>
</feature>
<feature type="domain" description="EGF-like" evidence="10">
    <location>
        <begin position="18"/>
        <end position="56"/>
    </location>
</feature>
<feature type="disulfide bond" evidence="6">
    <location>
        <begin position="224"/>
        <end position="233"/>
    </location>
</feature>
<evidence type="ECO:0000256" key="6">
    <source>
        <dbReference type="PROSITE-ProRule" id="PRU00076"/>
    </source>
</evidence>
<sequence>MRSVLIVSSLLISRAFCEERDCASNICLNGGSCRVDDVTRRFACRCLPGFSGSLCQEVCNLQCANGVCVKGAFGKDQCQCTQGWSGALCQVSGSSLEGCIKTEDCGIGERCVENDHGLKICTGDPCKSRPCKNNSTCIADNDSFLCLCPPGFAGRLCDTDVNECELMPCQHGGTCINIEGSFECLCEMRFTGLRCENEVATCAANPCLNQGTCIDTQNGFYCICPHGFEGKTCQNEKSSSACKCENPFHICALVNGKPTCACPQGFTGANCTDIVRECDSKPCRNGGRCQDVPGGFRCYCAPDFGGEICDTAIQCLVDGSPCLNGGRCIRGLSENHCECDGNVTGRHCEQTFVTPTSEPCDPNPCLNGATCHADGSFAICKCLKGFSGNTCAVQDTLPTCDPNPCKNGGKCQLIKDLPEDRLLCNCAPGFEGNFCEHPLSEWESNVEEITSSSSPRLMAVTNLTNAVTNVTEVTTLPAATTLTSNSNTTQASSCSSCVYSDKCVESSSGTICVCHSGYQGPHCDQPGEPCDSVMCPRSLKCRPLITIGDIRTRCDCHIGFTGRECQRSTVGSFDENSLFIHQSPSVMIGSSSGPLPYNLSFSMKTTVPSAHIVSGENIFGQRLFSITLNKGYLVVTIQGIAYRKLIPFTINDGSWYTLRLVKNEEDVVISAVNEDGYQLVLQSLPRQTTFDVFATRFGKTSDSEYFVGCAADFIIGDSDIDLATSSRGTGIAHGCQHREHCSKNPCLNGGSCLDLWTHSSCVCQPPFLPPFCMHSLPPSTFGHNNQTSFAEIQIPFEVSQNLRFSTKIQMILRSNRLDGAVLFLGETGDELSTFTSISLRDGHVLVRSRAGGKSVHELESHKIVNDNKDHIIQVYRERRQVRLDIDGKLDSEGTIPSRFDHPMFAEKLQLGSSRGVPKDAFITDDNFKGSLQDIRINDRSVVLHQQPSFELDILSGVAKLENILEGSISDDICGLRNQCVHGTCHNTFNDFECRCSNGFYGRMCERKDYCSSAPCPLTGECKNVGDGFICTSPLTLKRNSEMVFKMSEPNETSSVVKFSIRTHSREGHVLTVETNNTLVKLTLANGQLAVAGTASIPIRKTVADGQWHSVELNKGVIYVDSASYGLPPAVQLPDRIWSGSLRFGSAGVPSFEGCLRDVSVGDLPPLSFYREEESGHPGNVTFWSVEKRVKVATTCLSSPQCGSASPCIRGECRDLWNAYACICPAGFEGALCEVNVDDCVKVDCGRGYCVDGVGKSRCHCDPGFTGESCDAEIDMCATMPCKNGAVCTSLNGTFECECKNGWVGKTCEIQDEPLCTENMCRNGGTCENNGSGAACSCQPGFAGRFCDELENPCENRPCAHGYCKAKTTSFECECEEGYSGKTCTEITDKCTKTSCNGNGQCSPVWNSTICTCNKRWRGASCNQLVDECMKIPCDNDGICESGENGFVCHCLKYYMGDRCEVLGSCLTNPCERGECLQLTHDSHSCSCPKGYDGTRCEVRINYCQKNPCLNGGTCEPLLGEHKCHCITGFTGVNCETDIDECQLGYCSNGATCRDRVADYECSCEGTGFTGKNCTVDINECASLSNCLNGLCTNTIGGYRCDCEFGYIGRRCSIRDPCQPDALNRTTHSCVHGKCTNPGVKTDHFGYETSTHECKCNRGYTGPQCSTLVSERKVLSLSYILGPMVAVLTVLMILGCTLLAFVVRGKRALHGHYSPSHQERNGARLQMNSMIKLPPEERLI</sequence>
<feature type="disulfide bond" evidence="6">
    <location>
        <begin position="186"/>
        <end position="195"/>
    </location>
</feature>
<feature type="domain" description="EGF-like" evidence="10">
    <location>
        <begin position="490"/>
        <end position="524"/>
    </location>
</feature>
<feature type="domain" description="EGF-like" evidence="10">
    <location>
        <begin position="160"/>
        <end position="196"/>
    </location>
</feature>
<feature type="domain" description="EGF-like" evidence="10">
    <location>
        <begin position="1576"/>
        <end position="1612"/>
    </location>
</feature>
<keyword evidence="7" id="KW-0812">Transmembrane</keyword>
<organism evidence="11 12">
    <name type="scientific">Necator americanus</name>
    <name type="common">Human hookworm</name>
    <dbReference type="NCBI Taxonomy" id="51031"/>
    <lineage>
        <taxon>Eukaryota</taxon>
        <taxon>Metazoa</taxon>
        <taxon>Ecdysozoa</taxon>
        <taxon>Nematoda</taxon>
        <taxon>Chromadorea</taxon>
        <taxon>Rhabditida</taxon>
        <taxon>Rhabditina</taxon>
        <taxon>Rhabditomorpha</taxon>
        <taxon>Strongyloidea</taxon>
        <taxon>Ancylostomatidae</taxon>
        <taxon>Bunostominae</taxon>
        <taxon>Necator</taxon>
    </lineage>
</organism>
<dbReference type="PANTHER" id="PTHR45836">
    <property type="entry name" value="SLIT HOMOLOG"/>
    <property type="match status" value="1"/>
</dbReference>
<feature type="domain" description="EGF-like" evidence="10">
    <location>
        <begin position="1272"/>
        <end position="1308"/>
    </location>
</feature>
<keyword evidence="5" id="KW-0325">Glycoprotein</keyword>
<feature type="disulfide bond" evidence="6">
    <location>
        <begin position="995"/>
        <end position="1004"/>
    </location>
</feature>
<keyword evidence="7" id="KW-0472">Membrane</keyword>
<dbReference type="PROSITE" id="PS00022">
    <property type="entry name" value="EGF_1"/>
    <property type="match status" value="24"/>
</dbReference>
<feature type="domain" description="EGF-like" evidence="10">
    <location>
        <begin position="122"/>
        <end position="158"/>
    </location>
</feature>
<dbReference type="PROSITE" id="PS01187">
    <property type="entry name" value="EGF_CA"/>
    <property type="match status" value="3"/>
</dbReference>
<feature type="domain" description="EGF-like" evidence="10">
    <location>
        <begin position="1235"/>
        <end position="1270"/>
    </location>
</feature>
<evidence type="ECO:0008006" key="13">
    <source>
        <dbReference type="Google" id="ProtNLM"/>
    </source>
</evidence>
<feature type="disulfide bond" evidence="6">
    <location>
        <begin position="1450"/>
        <end position="1459"/>
    </location>
</feature>
<dbReference type="InterPro" id="IPR000152">
    <property type="entry name" value="EGF-type_Asp/Asn_hydroxyl_site"/>
</dbReference>
<feature type="disulfide bond" evidence="6">
    <location>
        <begin position="27"/>
        <end position="44"/>
    </location>
</feature>
<evidence type="ECO:0000256" key="1">
    <source>
        <dbReference type="ARBA" id="ARBA00022536"/>
    </source>
</evidence>
<keyword evidence="4 6" id="KW-1015">Disulfide bond</keyword>
<dbReference type="InterPro" id="IPR013320">
    <property type="entry name" value="ConA-like_dom_sf"/>
</dbReference>
<dbReference type="SMART" id="SM00282">
    <property type="entry name" value="LamG"/>
    <property type="match status" value="3"/>
</dbReference>
<dbReference type="Gene3D" id="2.60.120.200">
    <property type="match status" value="3"/>
</dbReference>
<evidence type="ECO:0000256" key="3">
    <source>
        <dbReference type="ARBA" id="ARBA00022737"/>
    </source>
</evidence>
<evidence type="ECO:0000256" key="7">
    <source>
        <dbReference type="SAM" id="Phobius"/>
    </source>
</evidence>
<dbReference type="InterPro" id="IPR001791">
    <property type="entry name" value="Laminin_G"/>
</dbReference>
<keyword evidence="1 6" id="KW-0245">EGF-like domain</keyword>
<dbReference type="PROSITE" id="PS50026">
    <property type="entry name" value="EGF_3"/>
    <property type="match status" value="24"/>
</dbReference>
<keyword evidence="2 8" id="KW-0732">Signal</keyword>